<gene>
    <name evidence="2" type="ORF">EYE40_09165</name>
</gene>
<dbReference type="EMBL" id="SISG01000001">
    <property type="protein sequence ID" value="TBN57543.1"/>
    <property type="molecule type" value="Genomic_DNA"/>
</dbReference>
<dbReference type="InterPro" id="IPR005247">
    <property type="entry name" value="YbhB_YbcL/LppC-like"/>
</dbReference>
<sequence length="173" mass="18235">MGLLGRMLRNVHAGDTHLAWARLVGPDSITLTSPDFEPGGVIPRAHAAEGVGANTSPELAWTGVPAQTAALLVVMEDPTVPLPRPILHVAAVIAPILDRIPLGMLDHDSPGITLLDGSIKGLGYSGPRPIVDHGPHDYVFQIFALDRVPVSLRDPGTVLGRGRLTGTFERTSA</sequence>
<organism evidence="2 3">
    <name type="scientific">Glaciihabitans arcticus</name>
    <dbReference type="NCBI Taxonomy" id="2668039"/>
    <lineage>
        <taxon>Bacteria</taxon>
        <taxon>Bacillati</taxon>
        <taxon>Actinomycetota</taxon>
        <taxon>Actinomycetes</taxon>
        <taxon>Micrococcales</taxon>
        <taxon>Microbacteriaceae</taxon>
        <taxon>Glaciihabitans</taxon>
    </lineage>
</organism>
<evidence type="ECO:0000313" key="3">
    <source>
        <dbReference type="Proteomes" id="UP000294194"/>
    </source>
</evidence>
<dbReference type="Gene3D" id="3.90.280.10">
    <property type="entry name" value="PEBP-like"/>
    <property type="match status" value="1"/>
</dbReference>
<dbReference type="Proteomes" id="UP000294194">
    <property type="component" value="Unassembled WGS sequence"/>
</dbReference>
<evidence type="ECO:0000256" key="1">
    <source>
        <dbReference type="ARBA" id="ARBA00007120"/>
    </source>
</evidence>
<comment type="caution">
    <text evidence="2">The sequence shown here is derived from an EMBL/GenBank/DDBJ whole genome shotgun (WGS) entry which is preliminary data.</text>
</comment>
<dbReference type="InterPro" id="IPR008914">
    <property type="entry name" value="PEBP"/>
</dbReference>
<dbReference type="RefSeq" id="WP_130981654.1">
    <property type="nucleotide sequence ID" value="NZ_SISG01000001.1"/>
</dbReference>
<keyword evidence="3" id="KW-1185">Reference proteome</keyword>
<name>A0A4Q9GXQ9_9MICO</name>
<protein>
    <submittedName>
        <fullName evidence="2">YbhB/YbcL family Raf kinase inhibitor-like protein</fullName>
    </submittedName>
</protein>
<dbReference type="AlphaFoldDB" id="A0A4Q9GXQ9"/>
<accession>A0A4Q9GXQ9</accession>
<dbReference type="SUPFAM" id="SSF49777">
    <property type="entry name" value="PEBP-like"/>
    <property type="match status" value="1"/>
</dbReference>
<comment type="similarity">
    <text evidence="1">Belongs to the UPF0098 family.</text>
</comment>
<dbReference type="CDD" id="cd00865">
    <property type="entry name" value="PEBP_bact_arch"/>
    <property type="match status" value="1"/>
</dbReference>
<proteinExistence type="inferred from homology"/>
<dbReference type="InterPro" id="IPR036610">
    <property type="entry name" value="PEBP-like_sf"/>
</dbReference>
<dbReference type="Pfam" id="PF01161">
    <property type="entry name" value="PBP"/>
    <property type="match status" value="1"/>
</dbReference>
<reference evidence="3" key="1">
    <citation type="submission" date="2019-02" db="EMBL/GenBank/DDBJ databases">
        <title>Glaciihabitans arcticus sp. nov., a psychrotolerant bacterium isolated from polar soil.</title>
        <authorList>
            <person name="Dahal R.H."/>
        </authorList>
    </citation>
    <scope>NUCLEOTIDE SEQUENCE [LARGE SCALE GENOMIC DNA]</scope>
    <source>
        <strain evidence="3">RP-3-7</strain>
    </source>
</reference>
<evidence type="ECO:0000313" key="2">
    <source>
        <dbReference type="EMBL" id="TBN57543.1"/>
    </source>
</evidence>